<feature type="transmembrane region" description="Helical" evidence="7">
    <location>
        <begin position="55"/>
        <end position="75"/>
    </location>
</feature>
<feature type="domain" description="Major facilitator superfamily (MFS) profile" evidence="8">
    <location>
        <begin position="105"/>
        <end position="506"/>
    </location>
</feature>
<comment type="subcellular location">
    <subcellularLocation>
        <location evidence="1">Membrane</location>
        <topology evidence="1">Multi-pass membrane protein</topology>
    </subcellularLocation>
</comment>
<protein>
    <submittedName>
        <fullName evidence="9">Niacin transporter NiaP</fullName>
    </submittedName>
</protein>
<evidence type="ECO:0000256" key="3">
    <source>
        <dbReference type="ARBA" id="ARBA00022448"/>
    </source>
</evidence>
<organism evidence="9">
    <name type="scientific">uncultured Sphingomonadaceae bacterium</name>
    <dbReference type="NCBI Taxonomy" id="169976"/>
    <lineage>
        <taxon>Bacteria</taxon>
        <taxon>Pseudomonadati</taxon>
        <taxon>Pseudomonadota</taxon>
        <taxon>Alphaproteobacteria</taxon>
        <taxon>Sphingomonadales</taxon>
        <taxon>Sphingomonadaceae</taxon>
        <taxon>environmental samples</taxon>
    </lineage>
</organism>
<dbReference type="InterPro" id="IPR036259">
    <property type="entry name" value="MFS_trans_sf"/>
</dbReference>
<evidence type="ECO:0000259" key="8">
    <source>
        <dbReference type="PROSITE" id="PS50850"/>
    </source>
</evidence>
<keyword evidence="6 7" id="KW-0472">Membrane</keyword>
<feature type="transmembrane region" description="Helical" evidence="7">
    <location>
        <begin position="453"/>
        <end position="477"/>
    </location>
</feature>
<dbReference type="PROSITE" id="PS50850">
    <property type="entry name" value="MFS"/>
    <property type="match status" value="1"/>
</dbReference>
<dbReference type="SUPFAM" id="SSF103473">
    <property type="entry name" value="MFS general substrate transporter"/>
    <property type="match status" value="1"/>
</dbReference>
<feature type="transmembrane region" description="Helical" evidence="7">
    <location>
        <begin position="418"/>
        <end position="441"/>
    </location>
</feature>
<feature type="transmembrane region" description="Helical" evidence="7">
    <location>
        <begin position="142"/>
        <end position="163"/>
    </location>
</feature>
<dbReference type="EMBL" id="CADCVX010000431">
    <property type="protein sequence ID" value="CAA9523896.1"/>
    <property type="molecule type" value="Genomic_DNA"/>
</dbReference>
<dbReference type="GO" id="GO:0022857">
    <property type="term" value="F:transmembrane transporter activity"/>
    <property type="evidence" value="ECO:0007669"/>
    <property type="project" value="InterPro"/>
</dbReference>
<name>A0A6J4TIY1_9SPHN</name>
<evidence type="ECO:0000256" key="2">
    <source>
        <dbReference type="ARBA" id="ARBA00010992"/>
    </source>
</evidence>
<feature type="transmembrane region" description="Helical" evidence="7">
    <location>
        <begin position="360"/>
        <end position="383"/>
    </location>
</feature>
<dbReference type="InterPro" id="IPR020846">
    <property type="entry name" value="MFS_dom"/>
</dbReference>
<keyword evidence="4 7" id="KW-0812">Transmembrane</keyword>
<feature type="transmembrane region" description="Helical" evidence="7">
    <location>
        <begin position="228"/>
        <end position="251"/>
    </location>
</feature>
<evidence type="ECO:0000256" key="6">
    <source>
        <dbReference type="ARBA" id="ARBA00023136"/>
    </source>
</evidence>
<evidence type="ECO:0000256" key="1">
    <source>
        <dbReference type="ARBA" id="ARBA00004141"/>
    </source>
</evidence>
<feature type="transmembrane region" description="Helical" evidence="7">
    <location>
        <begin position="257"/>
        <end position="275"/>
    </location>
</feature>
<feature type="transmembrane region" description="Helical" evidence="7">
    <location>
        <begin position="327"/>
        <end position="348"/>
    </location>
</feature>
<keyword evidence="3" id="KW-0813">Transport</keyword>
<feature type="transmembrane region" description="Helical" evidence="7">
    <location>
        <begin position="170"/>
        <end position="189"/>
    </location>
</feature>
<feature type="transmembrane region" description="Helical" evidence="7">
    <location>
        <begin position="103"/>
        <end position="122"/>
    </location>
</feature>
<keyword evidence="5 7" id="KW-1133">Transmembrane helix</keyword>
<reference evidence="9" key="1">
    <citation type="submission" date="2020-02" db="EMBL/GenBank/DDBJ databases">
        <authorList>
            <person name="Meier V. D."/>
        </authorList>
    </citation>
    <scope>NUCLEOTIDE SEQUENCE</scope>
    <source>
        <strain evidence="9">AVDCRST_MAG91</strain>
    </source>
</reference>
<dbReference type="GO" id="GO:0016020">
    <property type="term" value="C:membrane"/>
    <property type="evidence" value="ECO:0007669"/>
    <property type="project" value="UniProtKB-SubCell"/>
</dbReference>
<evidence type="ECO:0000313" key="9">
    <source>
        <dbReference type="EMBL" id="CAA9523896.1"/>
    </source>
</evidence>
<gene>
    <name evidence="9" type="ORF">AVDCRST_MAG91-2368</name>
</gene>
<feature type="transmembrane region" description="Helical" evidence="7">
    <location>
        <begin position="16"/>
        <end position="35"/>
    </location>
</feature>
<dbReference type="Gene3D" id="1.20.1250.20">
    <property type="entry name" value="MFS general substrate transporter like domains"/>
    <property type="match status" value="1"/>
</dbReference>
<proteinExistence type="inferred from homology"/>
<accession>A0A6J4TIY1</accession>
<sequence length="519" mass="54994">MQATSARRYSIIGERAPLFWSGCGAIAAGVLLHLPMLAMAHDMGGHVVGMPMDPWMYLGMGLILIGVPLACYGALPAQRAQHSNQAGTQYEAPDEMPLNRWHAAVLVVLTLGLIIDTMKPATLGFVLPGMRAEYRIPSSTVALLPFVALLGTTVGSFVWGFLADIYGRRVSILLSTILFVSTSICGAMPQFEWNLLMCFLMGSSAGGMLPVVYTLLAEGMPPKHRSWVLVLVGGTGLVGGYLAASGAAWLFEPEYGWRSLWLQGFPTGLLLLALARWIPESPRFLAEEGRHAELQDMERKYGIVRREREPVPADAAVAAQRHGRLTAALTIAALAWSLVNFGLVLWLPSDLQQRGYSAELASGIIASSALIALPTIMLAAWAYSRWSSKWTLVGTALITLAGLAGALLPPAILSLPVILITVVALLIVGTNGMIAVLLPYAAENYPLGVRGRATGLIAGSSKFGGVTVQGFALLGFIPTLGGAALALLAPMGISALLIGYAGRETRGRSLRELESAGGA</sequence>
<dbReference type="InterPro" id="IPR011701">
    <property type="entry name" value="MFS"/>
</dbReference>
<evidence type="ECO:0000256" key="4">
    <source>
        <dbReference type="ARBA" id="ARBA00022692"/>
    </source>
</evidence>
<comment type="similarity">
    <text evidence="2">Belongs to the major facilitator superfamily. Sugar transporter (TC 2.A.1.1) family.</text>
</comment>
<dbReference type="PANTHER" id="PTHR23511:SF34">
    <property type="entry name" value="SYNAPTIC VESICLE GLYCOPROTEIN 2"/>
    <property type="match status" value="1"/>
</dbReference>
<feature type="transmembrane region" description="Helical" evidence="7">
    <location>
        <begin position="483"/>
        <end position="502"/>
    </location>
</feature>
<dbReference type="Pfam" id="PF07690">
    <property type="entry name" value="MFS_1"/>
    <property type="match status" value="1"/>
</dbReference>
<feature type="transmembrane region" description="Helical" evidence="7">
    <location>
        <begin position="195"/>
        <end position="216"/>
    </location>
</feature>
<feature type="transmembrane region" description="Helical" evidence="7">
    <location>
        <begin position="390"/>
        <end position="412"/>
    </location>
</feature>
<evidence type="ECO:0000256" key="7">
    <source>
        <dbReference type="SAM" id="Phobius"/>
    </source>
</evidence>
<evidence type="ECO:0000256" key="5">
    <source>
        <dbReference type="ARBA" id="ARBA00022989"/>
    </source>
</evidence>
<dbReference type="AlphaFoldDB" id="A0A6J4TIY1"/>
<dbReference type="PANTHER" id="PTHR23511">
    <property type="entry name" value="SYNAPTIC VESICLE GLYCOPROTEIN 2"/>
    <property type="match status" value="1"/>
</dbReference>